<keyword evidence="2" id="KW-1185">Reference proteome</keyword>
<organism evidence="1 2">
    <name type="scientific">Trichonephila clavipes</name>
    <name type="common">Golden silk orbweaver</name>
    <name type="synonym">Nephila clavipes</name>
    <dbReference type="NCBI Taxonomy" id="2585209"/>
    <lineage>
        <taxon>Eukaryota</taxon>
        <taxon>Metazoa</taxon>
        <taxon>Ecdysozoa</taxon>
        <taxon>Arthropoda</taxon>
        <taxon>Chelicerata</taxon>
        <taxon>Arachnida</taxon>
        <taxon>Araneae</taxon>
        <taxon>Araneomorphae</taxon>
        <taxon>Entelegynae</taxon>
        <taxon>Araneoidea</taxon>
        <taxon>Nephilidae</taxon>
        <taxon>Trichonephila</taxon>
    </lineage>
</organism>
<dbReference type="EMBL" id="BMAU01021390">
    <property type="protein sequence ID" value="GFY29903.1"/>
    <property type="molecule type" value="Genomic_DNA"/>
</dbReference>
<gene>
    <name evidence="1" type="primary">AVEN_48389_1</name>
    <name evidence="1" type="ORF">TNCV_4072161</name>
</gene>
<dbReference type="Pfam" id="PF05380">
    <property type="entry name" value="Peptidase_A17"/>
    <property type="match status" value="1"/>
</dbReference>
<dbReference type="PANTHER" id="PTHR47331">
    <property type="entry name" value="PHD-TYPE DOMAIN-CONTAINING PROTEIN"/>
    <property type="match status" value="1"/>
</dbReference>
<dbReference type="InterPro" id="IPR008042">
    <property type="entry name" value="Retrotrans_Pao"/>
</dbReference>
<dbReference type="PANTHER" id="PTHR47331:SF1">
    <property type="entry name" value="GAG-LIKE PROTEIN"/>
    <property type="match status" value="1"/>
</dbReference>
<reference evidence="1" key="1">
    <citation type="submission" date="2020-08" db="EMBL/GenBank/DDBJ databases">
        <title>Multicomponent nature underlies the extraordinary mechanical properties of spider dragline silk.</title>
        <authorList>
            <person name="Kono N."/>
            <person name="Nakamura H."/>
            <person name="Mori M."/>
            <person name="Yoshida Y."/>
            <person name="Ohtoshi R."/>
            <person name="Malay A.D."/>
            <person name="Moran D.A.P."/>
            <person name="Tomita M."/>
            <person name="Numata K."/>
            <person name="Arakawa K."/>
        </authorList>
    </citation>
    <scope>NUCLEOTIDE SEQUENCE</scope>
</reference>
<dbReference type="Proteomes" id="UP000887159">
    <property type="component" value="Unassembled WGS sequence"/>
</dbReference>
<evidence type="ECO:0000313" key="1">
    <source>
        <dbReference type="EMBL" id="GFY29903.1"/>
    </source>
</evidence>
<protein>
    <submittedName>
        <fullName evidence="1">Integrase catalytic domain-containing protein</fullName>
    </submittedName>
</protein>
<name>A0A8X6W7S5_TRICX</name>
<proteinExistence type="predicted"/>
<dbReference type="AlphaFoldDB" id="A0A8X6W7S5"/>
<evidence type="ECO:0000313" key="2">
    <source>
        <dbReference type="Proteomes" id="UP000887159"/>
    </source>
</evidence>
<dbReference type="InterPro" id="IPR043502">
    <property type="entry name" value="DNA/RNA_pol_sf"/>
</dbReference>
<comment type="caution">
    <text evidence="1">The sequence shown here is derived from an EMBL/GenBank/DDBJ whole genome shotgun (WGS) entry which is preliminary data.</text>
</comment>
<dbReference type="GO" id="GO:0071897">
    <property type="term" value="P:DNA biosynthetic process"/>
    <property type="evidence" value="ECO:0007669"/>
    <property type="project" value="UniProtKB-ARBA"/>
</dbReference>
<sequence length="384" mass="44327">MVRTSNNIKSTSQSSIAESITMFTHSEKIEHFWDLELLGIKEPTEKTARKEEVVKFFNDTLSTDFDGRYMVRLPWTDNSSLPDNKNIAEKRLLSIISKLISSGRYSDYNSVLKSWEDEQIIEEVFKGGREARCHYLPHRGVYKECSTTQLRPVFDAACKEKGRFSLNDCLKKELNLLDTVSPILMRFREEKSGIISDIKKAFLQISIHPKDRFFKDFSGGRIMRKVKRRFIITEDLFLDSAVINNLLENCPQEYRVIAKILKKCFYVDNCVTSVDTEGELSEFVNGSTELMKLESFELRGWKNTSKDADSVPSHVLGLLWDRKEKRSTICGTSYMDTACEPMSRRNVLSCIQRGFDPIGFTCPVTIAPKLLLQETWRKKIGWDE</sequence>
<accession>A0A8X6W7S5</accession>
<dbReference type="SUPFAM" id="SSF56672">
    <property type="entry name" value="DNA/RNA polymerases"/>
    <property type="match status" value="1"/>
</dbReference>